<keyword evidence="3" id="KW-0539">Nucleus</keyword>
<dbReference type="Gene3D" id="2.60.120.340">
    <property type="entry name" value="Nucleoplasmin core domain"/>
    <property type="match status" value="1"/>
</dbReference>
<organism evidence="6 7">
    <name type="scientific">Ranatra chinensis</name>
    <dbReference type="NCBI Taxonomy" id="642074"/>
    <lineage>
        <taxon>Eukaryota</taxon>
        <taxon>Metazoa</taxon>
        <taxon>Ecdysozoa</taxon>
        <taxon>Arthropoda</taxon>
        <taxon>Hexapoda</taxon>
        <taxon>Insecta</taxon>
        <taxon>Pterygota</taxon>
        <taxon>Neoptera</taxon>
        <taxon>Paraneoptera</taxon>
        <taxon>Hemiptera</taxon>
        <taxon>Heteroptera</taxon>
        <taxon>Panheteroptera</taxon>
        <taxon>Nepomorpha</taxon>
        <taxon>Nepidae</taxon>
        <taxon>Ranatrinae</taxon>
        <taxon>Ranatra</taxon>
    </lineage>
</organism>
<evidence type="ECO:0000256" key="2">
    <source>
        <dbReference type="ARBA" id="ARBA00010744"/>
    </source>
</evidence>
<comment type="similarity">
    <text evidence="2">Belongs to the nucleoplasmin family.</text>
</comment>
<dbReference type="InterPro" id="IPR036824">
    <property type="entry name" value="Nucleoplasmin_core_dom_sf"/>
</dbReference>
<dbReference type="GO" id="GO:0005634">
    <property type="term" value="C:nucleus"/>
    <property type="evidence" value="ECO:0007669"/>
    <property type="project" value="UniProtKB-SubCell"/>
</dbReference>
<proteinExistence type="inferred from homology"/>
<dbReference type="InterPro" id="IPR004301">
    <property type="entry name" value="Nucleoplasmin"/>
</dbReference>
<dbReference type="InterPro" id="IPR024057">
    <property type="entry name" value="Nucleoplasmin_core_dom"/>
</dbReference>
<protein>
    <recommendedName>
        <fullName evidence="5">Nucleoplasmin core domain-containing protein</fullName>
    </recommendedName>
</protein>
<evidence type="ECO:0000313" key="6">
    <source>
        <dbReference type="EMBL" id="KAL1137669.1"/>
    </source>
</evidence>
<evidence type="ECO:0000256" key="3">
    <source>
        <dbReference type="ARBA" id="ARBA00023242"/>
    </source>
</evidence>
<dbReference type="SUPFAM" id="SSF69203">
    <property type="entry name" value="Nucleoplasmin-like core domain"/>
    <property type="match status" value="1"/>
</dbReference>
<dbReference type="PANTHER" id="PTHR22747">
    <property type="entry name" value="NUCLEOPLASMIN"/>
    <property type="match status" value="1"/>
</dbReference>
<sequence>MKSGDTNESQAMRGEHTLLVKQVVLGADAKEGEINVIEVEAMGYRSDVKHPIAVMKGGQQSQAVLDLLFPDPPVTFHLVKGSGPIHLLGNHTVGTGELVGDDDEDEDLEDELDEEDIEDLEDSPERNNVSIFNSK</sequence>
<accession>A0ABD0ZC66</accession>
<keyword evidence="7" id="KW-1185">Reference proteome</keyword>
<dbReference type="Pfam" id="PF03066">
    <property type="entry name" value="Nucleoplasmin"/>
    <property type="match status" value="1"/>
</dbReference>
<comment type="caution">
    <text evidence="6">The sequence shown here is derived from an EMBL/GenBank/DDBJ whole genome shotgun (WGS) entry which is preliminary data.</text>
</comment>
<evidence type="ECO:0000256" key="1">
    <source>
        <dbReference type="ARBA" id="ARBA00004123"/>
    </source>
</evidence>
<dbReference type="PANTHER" id="PTHR22747:SF18">
    <property type="entry name" value="GEO09167P1-RELATED"/>
    <property type="match status" value="1"/>
</dbReference>
<dbReference type="Proteomes" id="UP001558652">
    <property type="component" value="Unassembled WGS sequence"/>
</dbReference>
<evidence type="ECO:0000313" key="7">
    <source>
        <dbReference type="Proteomes" id="UP001558652"/>
    </source>
</evidence>
<evidence type="ECO:0000259" key="5">
    <source>
        <dbReference type="Pfam" id="PF03066"/>
    </source>
</evidence>
<feature type="compositionally biased region" description="Polar residues" evidence="4">
    <location>
        <begin position="126"/>
        <end position="135"/>
    </location>
</feature>
<name>A0ABD0ZC66_9HEMI</name>
<feature type="region of interest" description="Disordered" evidence="4">
    <location>
        <begin position="96"/>
        <end position="135"/>
    </location>
</feature>
<gene>
    <name evidence="6" type="ORF">AAG570_009365</name>
</gene>
<dbReference type="EMBL" id="JBFDAA010000004">
    <property type="protein sequence ID" value="KAL1137669.1"/>
    <property type="molecule type" value="Genomic_DNA"/>
</dbReference>
<dbReference type="AlphaFoldDB" id="A0ABD0ZC66"/>
<feature type="compositionally biased region" description="Acidic residues" evidence="4">
    <location>
        <begin position="99"/>
        <end position="122"/>
    </location>
</feature>
<reference evidence="6 7" key="1">
    <citation type="submission" date="2024-07" db="EMBL/GenBank/DDBJ databases">
        <title>Chromosome-level genome assembly of the water stick insect Ranatra chinensis (Heteroptera: Nepidae).</title>
        <authorList>
            <person name="Liu X."/>
        </authorList>
    </citation>
    <scope>NUCLEOTIDE SEQUENCE [LARGE SCALE GENOMIC DNA]</scope>
    <source>
        <strain evidence="6">Cailab_2021Rc</strain>
        <tissue evidence="6">Muscle</tissue>
    </source>
</reference>
<evidence type="ECO:0000256" key="4">
    <source>
        <dbReference type="SAM" id="MobiDB-lite"/>
    </source>
</evidence>
<feature type="domain" description="Nucleoplasmin core" evidence="5">
    <location>
        <begin position="10"/>
        <end position="93"/>
    </location>
</feature>
<comment type="subcellular location">
    <subcellularLocation>
        <location evidence="1">Nucleus</location>
    </subcellularLocation>
</comment>